<evidence type="ECO:0000313" key="12">
    <source>
        <dbReference type="EMBL" id="CAG9323289.1"/>
    </source>
</evidence>
<sequence>MLEETLQDKPKKCIYKIGKVLCIGSHATKPFITIGPQWPYSVCLGIIIICLGCLFVGYLSLKTYFILNIIGAALVPFCLLLFIITVLKDPGVISKNKDIDEVMLNILKQDKHFCDKCLRIKDFKTVHCSECCVCVSNYDHHCIVMGKCIGGGNIRYFYAFVFTGMIGVFYLFTVIICLIINTTD</sequence>
<evidence type="ECO:0000256" key="10">
    <source>
        <dbReference type="RuleBase" id="RU079119"/>
    </source>
</evidence>
<dbReference type="InterPro" id="IPR039859">
    <property type="entry name" value="PFA4/ZDH16/20/ERF2-like"/>
</dbReference>
<dbReference type="PROSITE" id="PS50216">
    <property type="entry name" value="DHHC"/>
    <property type="match status" value="1"/>
</dbReference>
<evidence type="ECO:0000256" key="4">
    <source>
        <dbReference type="ARBA" id="ARBA00022989"/>
    </source>
</evidence>
<keyword evidence="3 10" id="KW-0812">Transmembrane</keyword>
<dbReference type="EMBL" id="CAJZBQ010000033">
    <property type="protein sequence ID" value="CAG9323289.1"/>
    <property type="molecule type" value="Genomic_DNA"/>
</dbReference>
<dbReference type="PANTHER" id="PTHR22883">
    <property type="entry name" value="ZINC FINGER DHHC DOMAIN CONTAINING PROTEIN"/>
    <property type="match status" value="1"/>
</dbReference>
<comment type="caution">
    <text evidence="12">The sequence shown here is derived from an EMBL/GenBank/DDBJ whole genome shotgun (WGS) entry which is preliminary data.</text>
</comment>
<evidence type="ECO:0000313" key="13">
    <source>
        <dbReference type="Proteomes" id="UP001162131"/>
    </source>
</evidence>
<feature type="transmembrane region" description="Helical" evidence="10">
    <location>
        <begin position="38"/>
        <end position="59"/>
    </location>
</feature>
<dbReference type="GO" id="GO:0006612">
    <property type="term" value="P:protein targeting to membrane"/>
    <property type="evidence" value="ECO:0007669"/>
    <property type="project" value="TreeGrafter"/>
</dbReference>
<feature type="domain" description="Palmitoyltransferase DHHC" evidence="11">
    <location>
        <begin position="109"/>
        <end position="182"/>
    </location>
</feature>
<dbReference type="GO" id="GO:0019706">
    <property type="term" value="F:protein-cysteine S-palmitoyltransferase activity"/>
    <property type="evidence" value="ECO:0007669"/>
    <property type="project" value="UniProtKB-EC"/>
</dbReference>
<proteinExistence type="inferred from homology"/>
<reference evidence="12" key="1">
    <citation type="submission" date="2021-09" db="EMBL/GenBank/DDBJ databases">
        <authorList>
            <consortium name="AG Swart"/>
            <person name="Singh M."/>
            <person name="Singh A."/>
            <person name="Seah K."/>
            <person name="Emmerich C."/>
        </authorList>
    </citation>
    <scope>NUCLEOTIDE SEQUENCE</scope>
    <source>
        <strain evidence="12">ATCC30299</strain>
    </source>
</reference>
<keyword evidence="6" id="KW-0564">Palmitate</keyword>
<protein>
    <recommendedName>
        <fullName evidence="10">Palmitoyltransferase</fullName>
        <ecNumber evidence="10">2.3.1.225</ecNumber>
    </recommendedName>
</protein>
<dbReference type="EC" id="2.3.1.225" evidence="10"/>
<evidence type="ECO:0000256" key="3">
    <source>
        <dbReference type="ARBA" id="ARBA00022692"/>
    </source>
</evidence>
<dbReference type="Proteomes" id="UP001162131">
    <property type="component" value="Unassembled WGS sequence"/>
</dbReference>
<keyword evidence="4 10" id="KW-1133">Transmembrane helix</keyword>
<keyword evidence="5 10" id="KW-0472">Membrane</keyword>
<comment type="catalytic activity">
    <reaction evidence="9 10">
        <text>L-cysteinyl-[protein] + hexadecanoyl-CoA = S-hexadecanoyl-L-cysteinyl-[protein] + CoA</text>
        <dbReference type="Rhea" id="RHEA:36683"/>
        <dbReference type="Rhea" id="RHEA-COMP:10131"/>
        <dbReference type="Rhea" id="RHEA-COMP:11032"/>
        <dbReference type="ChEBI" id="CHEBI:29950"/>
        <dbReference type="ChEBI" id="CHEBI:57287"/>
        <dbReference type="ChEBI" id="CHEBI:57379"/>
        <dbReference type="ChEBI" id="CHEBI:74151"/>
        <dbReference type="EC" id="2.3.1.225"/>
    </reaction>
</comment>
<evidence type="ECO:0000256" key="2">
    <source>
        <dbReference type="ARBA" id="ARBA00022679"/>
    </source>
</evidence>
<evidence type="ECO:0000256" key="9">
    <source>
        <dbReference type="ARBA" id="ARBA00048048"/>
    </source>
</evidence>
<dbReference type="GO" id="GO:0005794">
    <property type="term" value="C:Golgi apparatus"/>
    <property type="evidence" value="ECO:0007669"/>
    <property type="project" value="TreeGrafter"/>
</dbReference>
<name>A0AAU9J4X0_9CILI</name>
<accession>A0AAU9J4X0</accession>
<dbReference type="Pfam" id="PF01529">
    <property type="entry name" value="DHHC"/>
    <property type="match status" value="1"/>
</dbReference>
<keyword evidence="13" id="KW-1185">Reference proteome</keyword>
<organism evidence="12 13">
    <name type="scientific">Blepharisma stoltei</name>
    <dbReference type="NCBI Taxonomy" id="1481888"/>
    <lineage>
        <taxon>Eukaryota</taxon>
        <taxon>Sar</taxon>
        <taxon>Alveolata</taxon>
        <taxon>Ciliophora</taxon>
        <taxon>Postciliodesmatophora</taxon>
        <taxon>Heterotrichea</taxon>
        <taxon>Heterotrichida</taxon>
        <taxon>Blepharismidae</taxon>
        <taxon>Blepharisma</taxon>
    </lineage>
</organism>
<evidence type="ECO:0000259" key="11">
    <source>
        <dbReference type="Pfam" id="PF01529"/>
    </source>
</evidence>
<evidence type="ECO:0000256" key="5">
    <source>
        <dbReference type="ARBA" id="ARBA00023136"/>
    </source>
</evidence>
<evidence type="ECO:0000256" key="1">
    <source>
        <dbReference type="ARBA" id="ARBA00004127"/>
    </source>
</evidence>
<dbReference type="PANTHER" id="PTHR22883:SF43">
    <property type="entry name" value="PALMITOYLTRANSFERASE APP"/>
    <property type="match status" value="1"/>
</dbReference>
<feature type="transmembrane region" description="Helical" evidence="10">
    <location>
        <begin position="156"/>
        <end position="181"/>
    </location>
</feature>
<dbReference type="GO" id="GO:0005783">
    <property type="term" value="C:endoplasmic reticulum"/>
    <property type="evidence" value="ECO:0007669"/>
    <property type="project" value="TreeGrafter"/>
</dbReference>
<keyword evidence="2 10" id="KW-0808">Transferase</keyword>
<comment type="domain">
    <text evidence="10">The DHHC domain is required for palmitoyltransferase activity.</text>
</comment>
<comment type="similarity">
    <text evidence="10">Belongs to the DHHC palmitoyltransferase family.</text>
</comment>
<evidence type="ECO:0000256" key="7">
    <source>
        <dbReference type="ARBA" id="ARBA00023288"/>
    </source>
</evidence>
<dbReference type="InterPro" id="IPR001594">
    <property type="entry name" value="Palmitoyltrfase_DHHC"/>
</dbReference>
<evidence type="ECO:0000256" key="8">
    <source>
        <dbReference type="ARBA" id="ARBA00023315"/>
    </source>
</evidence>
<dbReference type="AlphaFoldDB" id="A0AAU9J4X0"/>
<feature type="transmembrane region" description="Helical" evidence="10">
    <location>
        <begin position="65"/>
        <end position="87"/>
    </location>
</feature>
<keyword evidence="8 10" id="KW-0012">Acyltransferase</keyword>
<comment type="subcellular location">
    <subcellularLocation>
        <location evidence="1">Endomembrane system</location>
        <topology evidence="1">Multi-pass membrane protein</topology>
    </subcellularLocation>
</comment>
<evidence type="ECO:0000256" key="6">
    <source>
        <dbReference type="ARBA" id="ARBA00023139"/>
    </source>
</evidence>
<gene>
    <name evidence="12" type="ORF">BSTOLATCC_MIC33189</name>
</gene>
<keyword evidence="7" id="KW-0449">Lipoprotein</keyword>